<gene>
    <name evidence="14" type="ORF">MUK42_14316</name>
</gene>
<proteinExistence type="inferred from homology"/>
<sequence>MDRLTSTALLPEAFQGTRDDITQQMGIVWEQIRSPVVVPLLRLSVFLCLVMSVMLFVEKVYMAVVIVLVKLFRWRPETRYKWEPMGDDAELGNAGYPMVLIQIPMYNEKEVYQLSIGAACGLSWPSDRIIIQVLDDSTDPAIKELVQIECQRWASKGVNIKYEIRDNRNGYKAGALKEGMKHSYVKHCDYVAIFDADFQPEPDFLWRTIPFLEHNPQIGLVQGRWKFVNSNECLMTRMQEMSLDYHFTVEQEVGSSTYAFFGFNGTAGVWRINALNEAGGWKDRTTVEDMDLAVRASLRGWKFIFLGDLKVKSELPSTLKAYRYQQHRWSCGPANLFRKMALEIAKNKKVTLWTKVHVIYSFFFVRKIVAHIVTFIFYCVVIPATVLVPEVQVPNWGLVYIPSTITLLNAVGTPRYGMDSKVFFLPSRDSWLNFKDTLLNSMHRSLHLLVFWILFENVMSLHRTKATFIGLLEAGRVNEWVVTEKLGDGMKTKAAAKAAKIPRIRIGERLHLLELLTGAYLVFCGCYDLAFGKNYYYLYLFFQAVAFFIVGFGYVGTFVPHP</sequence>
<evidence type="ECO:0000313" key="14">
    <source>
        <dbReference type="EMBL" id="URE43393.1"/>
    </source>
</evidence>
<dbReference type="PANTHER" id="PTHR32044:SF77">
    <property type="entry name" value="GLUCOMANNAN 4-BETA-MANNOSYLTRANSFERASE 9"/>
    <property type="match status" value="1"/>
</dbReference>
<dbReference type="Gene3D" id="3.90.550.10">
    <property type="entry name" value="Spore Coat Polysaccharide Biosynthesis Protein SpsA, Chain A"/>
    <property type="match status" value="1"/>
</dbReference>
<organism evidence="14 15">
    <name type="scientific">Musa troglodytarum</name>
    <name type="common">fe'i banana</name>
    <dbReference type="NCBI Taxonomy" id="320322"/>
    <lineage>
        <taxon>Eukaryota</taxon>
        <taxon>Viridiplantae</taxon>
        <taxon>Streptophyta</taxon>
        <taxon>Embryophyta</taxon>
        <taxon>Tracheophyta</taxon>
        <taxon>Spermatophyta</taxon>
        <taxon>Magnoliopsida</taxon>
        <taxon>Liliopsida</taxon>
        <taxon>Zingiberales</taxon>
        <taxon>Musaceae</taxon>
        <taxon>Musa</taxon>
    </lineage>
</organism>
<dbReference type="EC" id="2.4.1.32" evidence="11"/>
<dbReference type="InterPro" id="IPR001173">
    <property type="entry name" value="Glyco_trans_2-like"/>
</dbReference>
<feature type="transmembrane region" description="Helical" evidence="12">
    <location>
        <begin position="43"/>
        <end position="72"/>
    </location>
</feature>
<dbReference type="GO" id="GO:0047259">
    <property type="term" value="F:glucomannan 4-beta-mannosyltransferase activity"/>
    <property type="evidence" value="ECO:0007669"/>
    <property type="project" value="UniProtKB-EC"/>
</dbReference>
<dbReference type="GO" id="GO:0000139">
    <property type="term" value="C:Golgi membrane"/>
    <property type="evidence" value="ECO:0007669"/>
    <property type="project" value="UniProtKB-SubCell"/>
</dbReference>
<evidence type="ECO:0000256" key="6">
    <source>
        <dbReference type="ARBA" id="ARBA00023034"/>
    </source>
</evidence>
<dbReference type="CDD" id="cd06437">
    <property type="entry name" value="CESA_CaSu_A2"/>
    <property type="match status" value="1"/>
</dbReference>
<evidence type="ECO:0000256" key="8">
    <source>
        <dbReference type="ARBA" id="ARBA00023316"/>
    </source>
</evidence>
<evidence type="ECO:0000256" key="4">
    <source>
        <dbReference type="ARBA" id="ARBA00022692"/>
    </source>
</evidence>
<evidence type="ECO:0000256" key="1">
    <source>
        <dbReference type="ARBA" id="ARBA00004653"/>
    </source>
</evidence>
<feature type="domain" description="Glycosyltransferase 2-like" evidence="13">
    <location>
        <begin position="190"/>
        <end position="386"/>
    </location>
</feature>
<keyword evidence="15" id="KW-1185">Reference proteome</keyword>
<dbReference type="OrthoDB" id="72851at2759"/>
<keyword evidence="3" id="KW-0808">Transferase</keyword>
<dbReference type="AlphaFoldDB" id="A0A9E7I669"/>
<keyword evidence="4 12" id="KW-0812">Transmembrane</keyword>
<comment type="similarity">
    <text evidence="10">Belongs to the glycosyltransferase 2 family. Plant cellulose synthase-like A subfamily.</text>
</comment>
<reference evidence="14" key="1">
    <citation type="submission" date="2022-05" db="EMBL/GenBank/DDBJ databases">
        <title>The Musa troglodytarum L. genome provides insights into the mechanism of non-climacteric behaviour and enrichment of carotenoids.</title>
        <authorList>
            <person name="Wang J."/>
        </authorList>
    </citation>
    <scope>NUCLEOTIDE SEQUENCE</scope>
    <source>
        <tissue evidence="14">Leaf</tissue>
    </source>
</reference>
<evidence type="ECO:0000256" key="11">
    <source>
        <dbReference type="ARBA" id="ARBA00066505"/>
    </source>
</evidence>
<evidence type="ECO:0000256" key="3">
    <source>
        <dbReference type="ARBA" id="ARBA00022679"/>
    </source>
</evidence>
<evidence type="ECO:0000256" key="12">
    <source>
        <dbReference type="SAM" id="Phobius"/>
    </source>
</evidence>
<dbReference type="GO" id="GO:0051753">
    <property type="term" value="F:mannan synthase activity"/>
    <property type="evidence" value="ECO:0007669"/>
    <property type="project" value="UniProtKB-ARBA"/>
</dbReference>
<dbReference type="SUPFAM" id="SSF53448">
    <property type="entry name" value="Nucleotide-diphospho-sugar transferases"/>
    <property type="match status" value="1"/>
</dbReference>
<dbReference type="Proteomes" id="UP001055439">
    <property type="component" value="Chromosome 9"/>
</dbReference>
<comment type="catalytic activity">
    <reaction evidence="9">
        <text>GDP-mannose + (glucomannan)n = GDP + (glucomannan)n+1.</text>
        <dbReference type="EC" id="2.4.1.32"/>
    </reaction>
</comment>
<keyword evidence="5 12" id="KW-1133">Transmembrane helix</keyword>
<dbReference type="InterPro" id="IPR029044">
    <property type="entry name" value="Nucleotide-diphossugar_trans"/>
</dbReference>
<dbReference type="FunFam" id="3.90.550.10:FF:000015">
    <property type="entry name" value="Glucomannan 4-beta-mannosyltransferase 9"/>
    <property type="match status" value="1"/>
</dbReference>
<evidence type="ECO:0000256" key="2">
    <source>
        <dbReference type="ARBA" id="ARBA00022676"/>
    </source>
</evidence>
<protein>
    <recommendedName>
        <fullName evidence="11">glucomannan 4-beta-mannosyltransferase</fullName>
        <ecNumber evidence="11">2.4.1.32</ecNumber>
    </recommendedName>
</protein>
<feature type="transmembrane region" description="Helical" evidence="12">
    <location>
        <begin position="536"/>
        <end position="559"/>
    </location>
</feature>
<dbReference type="GO" id="GO:0071555">
    <property type="term" value="P:cell wall organization"/>
    <property type="evidence" value="ECO:0007669"/>
    <property type="project" value="UniProtKB-KW"/>
</dbReference>
<dbReference type="Pfam" id="PF13632">
    <property type="entry name" value="Glyco_trans_2_3"/>
    <property type="match status" value="1"/>
</dbReference>
<dbReference type="EMBL" id="CP097511">
    <property type="protein sequence ID" value="URE43393.1"/>
    <property type="molecule type" value="Genomic_DNA"/>
</dbReference>
<name>A0A9E7I669_9LILI</name>
<evidence type="ECO:0000259" key="13">
    <source>
        <dbReference type="Pfam" id="PF13632"/>
    </source>
</evidence>
<keyword evidence="6" id="KW-0333">Golgi apparatus</keyword>
<dbReference type="PANTHER" id="PTHR32044">
    <property type="entry name" value="GLUCOMANNAN 4-BETA-MANNOSYLTRANSFERASE 9"/>
    <property type="match status" value="1"/>
</dbReference>
<evidence type="ECO:0000256" key="5">
    <source>
        <dbReference type="ARBA" id="ARBA00022989"/>
    </source>
</evidence>
<feature type="transmembrane region" description="Helical" evidence="12">
    <location>
        <begin position="510"/>
        <end position="530"/>
    </location>
</feature>
<keyword evidence="8" id="KW-0961">Cell wall biogenesis/degradation</keyword>
<evidence type="ECO:0000313" key="15">
    <source>
        <dbReference type="Proteomes" id="UP001055439"/>
    </source>
</evidence>
<comment type="subcellular location">
    <subcellularLocation>
        <location evidence="1">Golgi apparatus membrane</location>
        <topology evidence="1">Multi-pass membrane protein</topology>
    </subcellularLocation>
</comment>
<keyword evidence="7 12" id="KW-0472">Membrane</keyword>
<evidence type="ECO:0000256" key="7">
    <source>
        <dbReference type="ARBA" id="ARBA00023136"/>
    </source>
</evidence>
<evidence type="ECO:0000256" key="9">
    <source>
        <dbReference type="ARBA" id="ARBA00051800"/>
    </source>
</evidence>
<accession>A0A9E7I669</accession>
<evidence type="ECO:0000256" key="10">
    <source>
        <dbReference type="ARBA" id="ARBA00060879"/>
    </source>
</evidence>
<keyword evidence="2" id="KW-0328">Glycosyltransferase</keyword>